<sequence>MRPEDCCCSMIQHFLKEYKMRMDSSDTKSPILLEVSFLLDVSLRACFSSSDGRAELTRAPVCDECLVKLASKF</sequence>
<dbReference type="Proteomes" id="UP000054776">
    <property type="component" value="Unassembled WGS sequence"/>
</dbReference>
<evidence type="ECO:0000313" key="1">
    <source>
        <dbReference type="EMBL" id="KRY32413.1"/>
    </source>
</evidence>
<comment type="caution">
    <text evidence="1">The sequence shown here is derived from an EMBL/GenBank/DDBJ whole genome shotgun (WGS) entry which is preliminary data.</text>
</comment>
<dbReference type="AlphaFoldDB" id="A0A0V1B683"/>
<dbReference type="InParanoid" id="A0A0V1B683"/>
<dbReference type="EMBL" id="JYDH01000098">
    <property type="protein sequence ID" value="KRY32413.1"/>
    <property type="molecule type" value="Genomic_DNA"/>
</dbReference>
<evidence type="ECO:0000313" key="2">
    <source>
        <dbReference type="Proteomes" id="UP000054776"/>
    </source>
</evidence>
<gene>
    <name evidence="1" type="ORF">T01_6169</name>
</gene>
<dbReference type="OrthoDB" id="10414266at2759"/>
<accession>A0A0V1B683</accession>
<proteinExistence type="predicted"/>
<name>A0A0V1B683_TRISP</name>
<keyword evidence="2" id="KW-1185">Reference proteome</keyword>
<protein>
    <submittedName>
        <fullName evidence="1">Uncharacterized protein</fullName>
    </submittedName>
</protein>
<organism evidence="1 2">
    <name type="scientific">Trichinella spiralis</name>
    <name type="common">Trichina worm</name>
    <dbReference type="NCBI Taxonomy" id="6334"/>
    <lineage>
        <taxon>Eukaryota</taxon>
        <taxon>Metazoa</taxon>
        <taxon>Ecdysozoa</taxon>
        <taxon>Nematoda</taxon>
        <taxon>Enoplea</taxon>
        <taxon>Dorylaimia</taxon>
        <taxon>Trichinellida</taxon>
        <taxon>Trichinellidae</taxon>
        <taxon>Trichinella</taxon>
    </lineage>
</organism>
<reference evidence="1 2" key="1">
    <citation type="submission" date="2015-01" db="EMBL/GenBank/DDBJ databases">
        <title>Evolution of Trichinella species and genotypes.</title>
        <authorList>
            <person name="Korhonen P.K."/>
            <person name="Edoardo P."/>
            <person name="Giuseppe L.R."/>
            <person name="Gasser R.B."/>
        </authorList>
    </citation>
    <scope>NUCLEOTIDE SEQUENCE [LARGE SCALE GENOMIC DNA]</scope>
    <source>
        <strain evidence="1">ISS3</strain>
    </source>
</reference>